<dbReference type="KEGG" id="cdrk:B9W14_02790"/>
<evidence type="ECO:0000313" key="1">
    <source>
        <dbReference type="EMBL" id="AWI03459.1"/>
    </source>
</evidence>
<protein>
    <recommendedName>
        <fullName evidence="3">Alpha-clostripain-like protein</fullName>
    </recommendedName>
</protein>
<gene>
    <name evidence="1" type="ORF">B9W14_02790</name>
</gene>
<dbReference type="EMBL" id="CP020953">
    <property type="protein sequence ID" value="AWI03459.1"/>
    <property type="molecule type" value="Genomic_DNA"/>
</dbReference>
<dbReference type="Gene3D" id="3.40.50.11970">
    <property type="match status" value="1"/>
</dbReference>
<accession>A0A2U8DL89</accession>
<evidence type="ECO:0008006" key="3">
    <source>
        <dbReference type="Google" id="ProtNLM"/>
    </source>
</evidence>
<organism evidence="1 2">
    <name type="scientific">Clostridium drakei</name>
    <dbReference type="NCBI Taxonomy" id="332101"/>
    <lineage>
        <taxon>Bacteria</taxon>
        <taxon>Bacillati</taxon>
        <taxon>Bacillota</taxon>
        <taxon>Clostridia</taxon>
        <taxon>Eubacteriales</taxon>
        <taxon>Clostridiaceae</taxon>
        <taxon>Clostridium</taxon>
    </lineage>
</organism>
<reference evidence="2" key="1">
    <citation type="submission" date="2017-04" db="EMBL/GenBank/DDBJ databases">
        <authorList>
            <person name="Song Y."/>
            <person name="Cho B.-K."/>
        </authorList>
    </citation>
    <scope>NUCLEOTIDE SEQUENCE [LARGE SCALE GENOMIC DNA]</scope>
    <source>
        <strain evidence="2">SL1</strain>
    </source>
</reference>
<dbReference type="AlphaFoldDB" id="A0A2U8DL89"/>
<dbReference type="Proteomes" id="UP000244910">
    <property type="component" value="Chromosome"/>
</dbReference>
<name>A0A2U8DL89_9CLOT</name>
<dbReference type="Pfam" id="PF03415">
    <property type="entry name" value="Peptidase_C11"/>
    <property type="match status" value="1"/>
</dbReference>
<dbReference type="PANTHER" id="PTHR37835:SF1">
    <property type="entry name" value="ALPHA-CLOSTRIPAIN"/>
    <property type="match status" value="1"/>
</dbReference>
<proteinExistence type="predicted"/>
<dbReference type="RefSeq" id="WP_032078981.1">
    <property type="nucleotide sequence ID" value="NZ_CP020953.1"/>
</dbReference>
<dbReference type="OrthoDB" id="5507507at2"/>
<sequence length="415" mass="47952">MKRKEWTILIYANGNNELEPEIWESKLDAEKVGSSSNISVVMQIGRESRDVVKIIRPTCNISFDNEVWAGVRRYYILKDKSMLLKDLGKVNMADYKTLYDFIIWGINTYKARKYMLILSGHGAYFVATLPDLSQSKPCMMGVSEMCKAINLVKADTGVDIDILVLDMCYMNLIEIVYELGKNKVNTTKNILTYIERGPLIGMPYSKIIACISKSNTENDVNVILKNIVENLNLDLVAIKVNHEKLKKIKYLVSRLAYNCLNNNEDIMPSFVLSSFTNSNNINQKYVEELKNKISSLIIHSKIINYNNKKLINIVVREKYGEAGIEYFLPYYYKLSFSKNNFWTNILSNKKLDENINFENVPPGQFIVAPRGLRNIIWTVNYDLTEDEVNNIVKELYSNKHWDYSFDDISKFTIDD</sequence>
<keyword evidence="2" id="KW-1185">Reference proteome</keyword>
<dbReference type="InterPro" id="IPR005077">
    <property type="entry name" value="Peptidase_C11"/>
</dbReference>
<dbReference type="PANTHER" id="PTHR37835">
    <property type="entry name" value="ALPHA-CLOSTRIPAIN"/>
    <property type="match status" value="1"/>
</dbReference>
<evidence type="ECO:0000313" key="2">
    <source>
        <dbReference type="Proteomes" id="UP000244910"/>
    </source>
</evidence>